<evidence type="ECO:0000256" key="4">
    <source>
        <dbReference type="ARBA" id="ARBA00023163"/>
    </source>
</evidence>
<dbReference type="SUPFAM" id="SSF53850">
    <property type="entry name" value="Periplasmic binding protein-like II"/>
    <property type="match status" value="1"/>
</dbReference>
<dbReference type="Gene3D" id="1.10.10.10">
    <property type="entry name" value="Winged helix-like DNA-binding domain superfamily/Winged helix DNA-binding domain"/>
    <property type="match status" value="1"/>
</dbReference>
<dbReference type="CDD" id="cd08422">
    <property type="entry name" value="PBP2_CrgA_like"/>
    <property type="match status" value="1"/>
</dbReference>
<dbReference type="FunFam" id="1.10.10.10:FF:000001">
    <property type="entry name" value="LysR family transcriptional regulator"/>
    <property type="match status" value="1"/>
</dbReference>
<comment type="caution">
    <text evidence="6">The sequence shown here is derived from an EMBL/GenBank/DDBJ whole genome shotgun (WGS) entry which is preliminary data.</text>
</comment>
<dbReference type="PROSITE" id="PS50931">
    <property type="entry name" value="HTH_LYSR"/>
    <property type="match status" value="1"/>
</dbReference>
<dbReference type="RefSeq" id="WP_140844771.1">
    <property type="nucleotide sequence ID" value="NZ_RCZI01000007.1"/>
</dbReference>
<comment type="similarity">
    <text evidence="1">Belongs to the LysR transcriptional regulatory family.</text>
</comment>
<evidence type="ECO:0000256" key="3">
    <source>
        <dbReference type="ARBA" id="ARBA00023125"/>
    </source>
</evidence>
<evidence type="ECO:0000313" key="6">
    <source>
        <dbReference type="EMBL" id="TPG23727.1"/>
    </source>
</evidence>
<dbReference type="OrthoDB" id="9026421at2"/>
<dbReference type="Proteomes" id="UP000319212">
    <property type="component" value="Unassembled WGS sequence"/>
</dbReference>
<organism evidence="6 7">
    <name type="scientific">Variovorax guangxiensis</name>
    <dbReference type="NCBI Taxonomy" id="1775474"/>
    <lineage>
        <taxon>Bacteria</taxon>
        <taxon>Pseudomonadati</taxon>
        <taxon>Pseudomonadota</taxon>
        <taxon>Betaproteobacteria</taxon>
        <taxon>Burkholderiales</taxon>
        <taxon>Comamonadaceae</taxon>
        <taxon>Variovorax</taxon>
    </lineage>
</organism>
<dbReference type="InterPro" id="IPR058163">
    <property type="entry name" value="LysR-type_TF_proteobact-type"/>
</dbReference>
<dbReference type="GO" id="GO:0043565">
    <property type="term" value="F:sequence-specific DNA binding"/>
    <property type="evidence" value="ECO:0007669"/>
    <property type="project" value="TreeGrafter"/>
</dbReference>
<dbReference type="GO" id="GO:0006351">
    <property type="term" value="P:DNA-templated transcription"/>
    <property type="evidence" value="ECO:0007669"/>
    <property type="project" value="TreeGrafter"/>
</dbReference>
<dbReference type="PANTHER" id="PTHR30537">
    <property type="entry name" value="HTH-TYPE TRANSCRIPTIONAL REGULATOR"/>
    <property type="match status" value="1"/>
</dbReference>
<dbReference type="AlphaFoldDB" id="A0A502DDI8"/>
<accession>A0A502DDI8</accession>
<dbReference type="InterPro" id="IPR000847">
    <property type="entry name" value="LysR_HTH_N"/>
</dbReference>
<keyword evidence="3" id="KW-0238">DNA-binding</keyword>
<dbReference type="GO" id="GO:0003700">
    <property type="term" value="F:DNA-binding transcription factor activity"/>
    <property type="evidence" value="ECO:0007669"/>
    <property type="project" value="InterPro"/>
</dbReference>
<gene>
    <name evidence="6" type="ORF">EAH82_19205</name>
</gene>
<feature type="domain" description="HTH lysR-type" evidence="5">
    <location>
        <begin position="1"/>
        <end position="59"/>
    </location>
</feature>
<dbReference type="Pfam" id="PF00126">
    <property type="entry name" value="HTH_1"/>
    <property type="match status" value="1"/>
</dbReference>
<dbReference type="EMBL" id="RCZI01000007">
    <property type="protein sequence ID" value="TPG23727.1"/>
    <property type="molecule type" value="Genomic_DNA"/>
</dbReference>
<keyword evidence="4" id="KW-0804">Transcription</keyword>
<dbReference type="InterPro" id="IPR036390">
    <property type="entry name" value="WH_DNA-bd_sf"/>
</dbReference>
<dbReference type="Pfam" id="PF03466">
    <property type="entry name" value="LysR_substrate"/>
    <property type="match status" value="1"/>
</dbReference>
<evidence type="ECO:0000256" key="1">
    <source>
        <dbReference type="ARBA" id="ARBA00009437"/>
    </source>
</evidence>
<evidence type="ECO:0000256" key="2">
    <source>
        <dbReference type="ARBA" id="ARBA00023015"/>
    </source>
</evidence>
<dbReference type="SUPFAM" id="SSF46785">
    <property type="entry name" value="Winged helix' DNA-binding domain"/>
    <property type="match status" value="1"/>
</dbReference>
<evidence type="ECO:0000259" key="5">
    <source>
        <dbReference type="PROSITE" id="PS50931"/>
    </source>
</evidence>
<dbReference type="Gene3D" id="3.40.190.290">
    <property type="match status" value="1"/>
</dbReference>
<reference evidence="6 7" key="1">
    <citation type="journal article" date="2019" name="Environ. Microbiol.">
        <title>Species interactions and distinct microbial communities in high Arctic permafrost affected cryosols are associated with the CH4 and CO2 gas fluxes.</title>
        <authorList>
            <person name="Altshuler I."/>
            <person name="Hamel J."/>
            <person name="Turney S."/>
            <person name="Magnuson E."/>
            <person name="Levesque R."/>
            <person name="Greer C."/>
            <person name="Whyte L.G."/>
        </authorList>
    </citation>
    <scope>NUCLEOTIDE SEQUENCE [LARGE SCALE GENOMIC DNA]</scope>
    <source>
        <strain evidence="6 7">S06.C</strain>
    </source>
</reference>
<sequence length="307" mass="33910">MDSFDLLKTFREVAALGSFSGAAKRLGMSKATVSKYVAELESRFGVRLLNRSTRSVSLTDAGALLLERSKPVMEMVALTQAELHEHASRPTGRLRISAPHGMGQGDLPLLLAQFMGYYPEVSISLHLSNRTVDMADEAIDLALRFGPITDDNLIVRKLLQMPLVVCASPIYWKKHGRPEHPSDLATHDTLTHSRLGAHPQWRFDVDGKPLDVHVRSRMDSTEAAPLIEVALQGFGIVYLPVLLVQPHIDRGELIPVLQDYVRGDMWLSAAYLQRRHNSAALRALLDFLQTRIGARAKGTKGIPAAKA</sequence>
<dbReference type="InterPro" id="IPR036388">
    <property type="entry name" value="WH-like_DNA-bd_sf"/>
</dbReference>
<dbReference type="PANTHER" id="PTHR30537:SF35">
    <property type="entry name" value="TRANSCRIPTIONAL REGULATORY PROTEIN"/>
    <property type="match status" value="1"/>
</dbReference>
<proteinExistence type="inferred from homology"/>
<protein>
    <submittedName>
        <fullName evidence="6">LysR family transcriptional regulator</fullName>
    </submittedName>
</protein>
<evidence type="ECO:0000313" key="7">
    <source>
        <dbReference type="Proteomes" id="UP000319212"/>
    </source>
</evidence>
<name>A0A502DDI8_9BURK</name>
<dbReference type="InterPro" id="IPR005119">
    <property type="entry name" value="LysR_subst-bd"/>
</dbReference>
<keyword evidence="2" id="KW-0805">Transcription regulation</keyword>